<organism evidence="3 4">
    <name type="scientific">Catenovulum adriaticum</name>
    <dbReference type="NCBI Taxonomy" id="2984846"/>
    <lineage>
        <taxon>Bacteria</taxon>
        <taxon>Pseudomonadati</taxon>
        <taxon>Pseudomonadota</taxon>
        <taxon>Gammaproteobacteria</taxon>
        <taxon>Alteromonadales</taxon>
        <taxon>Alteromonadaceae</taxon>
        <taxon>Catenovulum</taxon>
    </lineage>
</organism>
<keyword evidence="4" id="KW-1185">Reference proteome</keyword>
<feature type="transmembrane region" description="Helical" evidence="2">
    <location>
        <begin position="61"/>
        <end position="78"/>
    </location>
</feature>
<feature type="region of interest" description="Disordered" evidence="1">
    <location>
        <begin position="1"/>
        <end position="24"/>
    </location>
</feature>
<keyword evidence="2" id="KW-0812">Transmembrane</keyword>
<dbReference type="EMBL" id="CP109965">
    <property type="protein sequence ID" value="WAJ69575.1"/>
    <property type="molecule type" value="Genomic_DNA"/>
</dbReference>
<accession>A0ABY7AJ06</accession>
<dbReference type="RefSeq" id="WP_268073848.1">
    <property type="nucleotide sequence ID" value="NZ_CP109965.1"/>
</dbReference>
<reference evidence="3" key="1">
    <citation type="submission" date="2022-10" db="EMBL/GenBank/DDBJ databases">
        <title>Catenovulum adriacola sp. nov. isolated in the Harbour of Susak.</title>
        <authorList>
            <person name="Schoch T."/>
            <person name="Reich S.J."/>
            <person name="Stoeferle S."/>
            <person name="Flaiz M."/>
            <person name="Kazda M."/>
            <person name="Riedel C.U."/>
            <person name="Duerre P."/>
        </authorList>
    </citation>
    <scope>NUCLEOTIDE SEQUENCE</scope>
    <source>
        <strain evidence="3">TS8</strain>
    </source>
</reference>
<protein>
    <submittedName>
        <fullName evidence="3">Uncharacterized protein</fullName>
    </submittedName>
</protein>
<dbReference type="Proteomes" id="UP001163726">
    <property type="component" value="Chromosome"/>
</dbReference>
<keyword evidence="2" id="KW-0472">Membrane</keyword>
<evidence type="ECO:0000313" key="3">
    <source>
        <dbReference type="EMBL" id="WAJ69575.1"/>
    </source>
</evidence>
<evidence type="ECO:0000313" key="4">
    <source>
        <dbReference type="Proteomes" id="UP001163726"/>
    </source>
</evidence>
<name>A0ABY7AJ06_9ALTE</name>
<gene>
    <name evidence="3" type="ORF">OLW01_10430</name>
</gene>
<feature type="compositionally biased region" description="Basic and acidic residues" evidence="1">
    <location>
        <begin position="1"/>
        <end position="14"/>
    </location>
</feature>
<keyword evidence="2" id="KW-1133">Transmembrane helix</keyword>
<sequence>MKQKQKLLDKEAFQKKLKQTNQRSAIERQQALIKQKKAELQTDIEVNAPSNSTSSAKKSNLRYAFIALLLIILVIFPYPKVIVYEKLGVVAQSIYIPSRFGSPEFFLDTHYQVDLDNDHRWLYLCDRQTKRHCNRYDIVEIKGVFSAMKLYLTGNS</sequence>
<proteinExistence type="predicted"/>
<evidence type="ECO:0000256" key="2">
    <source>
        <dbReference type="SAM" id="Phobius"/>
    </source>
</evidence>
<evidence type="ECO:0000256" key="1">
    <source>
        <dbReference type="SAM" id="MobiDB-lite"/>
    </source>
</evidence>